<evidence type="ECO:0000313" key="4">
    <source>
        <dbReference type="Proteomes" id="UP000232323"/>
    </source>
</evidence>
<feature type="compositionally biased region" description="Basic and acidic residues" evidence="1">
    <location>
        <begin position="16"/>
        <end position="25"/>
    </location>
</feature>
<feature type="region of interest" description="Disordered" evidence="1">
    <location>
        <begin position="1"/>
        <end position="68"/>
    </location>
</feature>
<dbReference type="AlphaFoldDB" id="A0A250X3K5"/>
<protein>
    <recommendedName>
        <fullName evidence="2">DUF1771 domain-containing protein</fullName>
    </recommendedName>
</protein>
<dbReference type="InterPro" id="IPR013899">
    <property type="entry name" value="DUF1771"/>
</dbReference>
<gene>
    <name evidence="3" type="ORF">CEUSTIGMA_g5106.t1</name>
</gene>
<dbReference type="PANTHER" id="PTHR47417:SF1">
    <property type="entry name" value="SMR DOMAIN-CONTAINING PROTEIN YPL199C"/>
    <property type="match status" value="1"/>
</dbReference>
<keyword evidence="4" id="KW-1185">Reference proteome</keyword>
<reference evidence="3 4" key="1">
    <citation type="submission" date="2017-08" db="EMBL/GenBank/DDBJ databases">
        <title>Acidophilic green algal genome provides insights into adaptation to an acidic environment.</title>
        <authorList>
            <person name="Hirooka S."/>
            <person name="Hirose Y."/>
            <person name="Kanesaki Y."/>
            <person name="Higuchi S."/>
            <person name="Fujiwara T."/>
            <person name="Onuma R."/>
            <person name="Era A."/>
            <person name="Ohbayashi R."/>
            <person name="Uzuka A."/>
            <person name="Nozaki H."/>
            <person name="Yoshikawa H."/>
            <person name="Miyagishima S.Y."/>
        </authorList>
    </citation>
    <scope>NUCLEOTIDE SEQUENCE [LARGE SCALE GENOMIC DNA]</scope>
    <source>
        <strain evidence="3 4">NIES-2499</strain>
    </source>
</reference>
<proteinExistence type="predicted"/>
<evidence type="ECO:0000313" key="3">
    <source>
        <dbReference type="EMBL" id="GAX77663.1"/>
    </source>
</evidence>
<feature type="compositionally biased region" description="Polar residues" evidence="1">
    <location>
        <begin position="1"/>
        <end position="15"/>
    </location>
</feature>
<evidence type="ECO:0000256" key="1">
    <source>
        <dbReference type="SAM" id="MobiDB-lite"/>
    </source>
</evidence>
<dbReference type="Pfam" id="PF08590">
    <property type="entry name" value="DUF1771"/>
    <property type="match status" value="1"/>
</dbReference>
<organism evidence="3 4">
    <name type="scientific">Chlamydomonas eustigma</name>
    <dbReference type="NCBI Taxonomy" id="1157962"/>
    <lineage>
        <taxon>Eukaryota</taxon>
        <taxon>Viridiplantae</taxon>
        <taxon>Chlorophyta</taxon>
        <taxon>core chlorophytes</taxon>
        <taxon>Chlorophyceae</taxon>
        <taxon>CS clade</taxon>
        <taxon>Chlamydomonadales</taxon>
        <taxon>Chlamydomonadaceae</taxon>
        <taxon>Chlamydomonas</taxon>
    </lineage>
</organism>
<feature type="domain" description="DUF1771" evidence="2">
    <location>
        <begin position="73"/>
        <end position="138"/>
    </location>
</feature>
<evidence type="ECO:0000259" key="2">
    <source>
        <dbReference type="SMART" id="SM01162"/>
    </source>
</evidence>
<dbReference type="Proteomes" id="UP000232323">
    <property type="component" value="Unassembled WGS sequence"/>
</dbReference>
<dbReference type="SMART" id="SM01162">
    <property type="entry name" value="DUF1771"/>
    <property type="match status" value="1"/>
</dbReference>
<name>A0A250X3K5_9CHLO</name>
<dbReference type="PANTHER" id="PTHR47417">
    <property type="entry name" value="SMR DOMAIN-CONTAINING PROTEIN YPL199C"/>
    <property type="match status" value="1"/>
</dbReference>
<comment type="caution">
    <text evidence="3">The sequence shown here is derived from an EMBL/GenBank/DDBJ whole genome shotgun (WGS) entry which is preliminary data.</text>
</comment>
<dbReference type="EMBL" id="BEGY01000026">
    <property type="protein sequence ID" value="GAX77663.1"/>
    <property type="molecule type" value="Genomic_DNA"/>
</dbReference>
<dbReference type="InterPro" id="IPR053020">
    <property type="entry name" value="Smr_domain_protein"/>
</dbReference>
<sequence>MGCFFSSPSDDQNTAKFDDVRKPKVQEVAPPKLEQNQIKKEHISLPSGHKSRSTSPPEHRKTLEESTAETEELWVKYRAIVDQHAKKMHELFDAASAAHKAGNGAQAKALSEQGHAEQAAMKKAQAQAANAIFVAKNKDQPPGRTCIVTICTRLEWGTGVCILGF</sequence>
<accession>A0A250X3K5</accession>